<comment type="caution">
    <text evidence="1">The sequence shown here is derived from an EMBL/GenBank/DDBJ whole genome shotgun (WGS) entry which is preliminary data.</text>
</comment>
<evidence type="ECO:0000313" key="1">
    <source>
        <dbReference type="EMBL" id="CAG8510396.1"/>
    </source>
</evidence>
<gene>
    <name evidence="1" type="ORF">POCULU_LOCUS3038</name>
</gene>
<sequence length="332" mass="38063">MAMSLPYELLRIVFDECAGDPFTLHSCVLVNRNWCVLALQYLWAKPFTLLLSKLKLGSTRSIENLITTFIECFTDIDSLENALQTCKHNRKKFPFDYSLYLKEIHFHEIHSLGTRTRLNMTNMPIMTVIAHLAIVYCPNLTTLSLTYHASHQLAFYINEKWTLPRLQSLSLSLNLHYGAFCTLSRAAHKLESISVEGLDIHSLAEQIPHGLTELIQSQHQLKAITIKNIAEIDMGSLFKLLESQSNTLESIVLEGSHLCQDAIKIEQMKFPQLTTICIKHSWISERGLKVIVEADLPKLKQLKIEDTGLHESDWIPLENKYPQLVYSGEYFY</sequence>
<proteinExistence type="predicted"/>
<dbReference type="Gene3D" id="3.80.10.10">
    <property type="entry name" value="Ribonuclease Inhibitor"/>
    <property type="match status" value="1"/>
</dbReference>
<dbReference type="EMBL" id="CAJVPJ010000314">
    <property type="protein sequence ID" value="CAG8510396.1"/>
    <property type="molecule type" value="Genomic_DNA"/>
</dbReference>
<dbReference type="AlphaFoldDB" id="A0A9N9F4Q6"/>
<reference evidence="1" key="1">
    <citation type="submission" date="2021-06" db="EMBL/GenBank/DDBJ databases">
        <authorList>
            <person name="Kallberg Y."/>
            <person name="Tangrot J."/>
            <person name="Rosling A."/>
        </authorList>
    </citation>
    <scope>NUCLEOTIDE SEQUENCE</scope>
    <source>
        <strain evidence="1">IA702</strain>
    </source>
</reference>
<dbReference type="SUPFAM" id="SSF52047">
    <property type="entry name" value="RNI-like"/>
    <property type="match status" value="1"/>
</dbReference>
<keyword evidence="2" id="KW-1185">Reference proteome</keyword>
<evidence type="ECO:0000313" key="2">
    <source>
        <dbReference type="Proteomes" id="UP000789572"/>
    </source>
</evidence>
<dbReference type="OrthoDB" id="2316528at2759"/>
<dbReference type="Proteomes" id="UP000789572">
    <property type="component" value="Unassembled WGS sequence"/>
</dbReference>
<accession>A0A9N9F4Q6</accession>
<dbReference type="InterPro" id="IPR032675">
    <property type="entry name" value="LRR_dom_sf"/>
</dbReference>
<organism evidence="1 2">
    <name type="scientific">Paraglomus occultum</name>
    <dbReference type="NCBI Taxonomy" id="144539"/>
    <lineage>
        <taxon>Eukaryota</taxon>
        <taxon>Fungi</taxon>
        <taxon>Fungi incertae sedis</taxon>
        <taxon>Mucoromycota</taxon>
        <taxon>Glomeromycotina</taxon>
        <taxon>Glomeromycetes</taxon>
        <taxon>Paraglomerales</taxon>
        <taxon>Paraglomeraceae</taxon>
        <taxon>Paraglomus</taxon>
    </lineage>
</organism>
<protein>
    <submittedName>
        <fullName evidence="1">4222_t:CDS:1</fullName>
    </submittedName>
</protein>
<name>A0A9N9F4Q6_9GLOM</name>